<protein>
    <recommendedName>
        <fullName evidence="5">Pentacotripeptide-repeat region of PRORP domain-containing protein</fullName>
    </recommendedName>
</protein>
<feature type="repeat" description="PPR" evidence="2">
    <location>
        <begin position="403"/>
        <end position="437"/>
    </location>
</feature>
<feature type="repeat" description="PPR" evidence="2">
    <location>
        <begin position="9"/>
        <end position="43"/>
    </location>
</feature>
<sequence>MLSRGRRPDVVSYTTLVNGYVRIGQLDDAHKVFDEMSQLGISPNSLTLSILIKGVFRKRRVEEGKELMVKLWAKMREEKNEHPSVKNAAFANLIDSLCREGFFHEVFRIAEAMPQGILVNEEFAYGQMIDSLCRAGRHHGASRIVYIMRKRGFFPSLVSYNSIVHGLSKRKGCMRAYQLFKEGIEFGYLLPEPTYKVLVESLCRERDLNKAKDVTEFTLGISGADKTKVYNIFLSALRFVDSPSEQLNVLISMLRKQCKPDIVTLNTIIHGFCKIRKVTEAKKILNDMLDGKFCAPDVVTFTTVIGGLLDVGKTEEALHLLNRVMPDCSCSPNVVTYNVVLFGLCKLKKACEAMEIFKHMEGKGISPDSTTYTAIIEGLCEVGQLEEAKGFWDDVIWPSKIHDDYVYAAILRGLCRLEKFEAACDFLYELVDCGICPGIVNYNILIDAACMVGLKKEAYQLLGEMRKNGLKPDAVTWRILGKLHGKKTKMHVDGNRCLETENQVSVEGELENNTGKIVDHEVDDYDENKKHGEPLEGLVDSCFSTGSLEDIINEEPTVTRKVDLDPKKEESPKVNKKEPLSRIARRVFEIL</sequence>
<dbReference type="InterPro" id="IPR011990">
    <property type="entry name" value="TPR-like_helical_dom_sf"/>
</dbReference>
<dbReference type="InterPro" id="IPR002885">
    <property type="entry name" value="PPR_rpt"/>
</dbReference>
<feature type="repeat" description="PPR" evidence="2">
    <location>
        <begin position="261"/>
        <end position="295"/>
    </location>
</feature>
<dbReference type="PANTHER" id="PTHR47942">
    <property type="entry name" value="TETRATRICOPEPTIDE REPEAT (TPR)-LIKE SUPERFAMILY PROTEIN-RELATED"/>
    <property type="match status" value="1"/>
</dbReference>
<evidence type="ECO:0000313" key="3">
    <source>
        <dbReference type="EMBL" id="ONK77568.1"/>
    </source>
</evidence>
<dbReference type="InterPro" id="IPR051222">
    <property type="entry name" value="PPR/CCM1_RNA-binding"/>
</dbReference>
<dbReference type="NCBIfam" id="TIGR00756">
    <property type="entry name" value="PPR"/>
    <property type="match status" value="8"/>
</dbReference>
<feature type="repeat" description="PPR" evidence="2">
    <location>
        <begin position="121"/>
        <end position="155"/>
    </location>
</feature>
<keyword evidence="4" id="KW-1185">Reference proteome</keyword>
<evidence type="ECO:0000256" key="2">
    <source>
        <dbReference type="PROSITE-ProRule" id="PRU00708"/>
    </source>
</evidence>
<feature type="repeat" description="PPR" evidence="2">
    <location>
        <begin position="297"/>
        <end position="332"/>
    </location>
</feature>
<evidence type="ECO:0000313" key="4">
    <source>
        <dbReference type="Proteomes" id="UP000243459"/>
    </source>
</evidence>
<gene>
    <name evidence="3" type="ORF">A4U43_C02F7960</name>
</gene>
<organism evidence="3 4">
    <name type="scientific">Asparagus officinalis</name>
    <name type="common">Garden asparagus</name>
    <dbReference type="NCBI Taxonomy" id="4686"/>
    <lineage>
        <taxon>Eukaryota</taxon>
        <taxon>Viridiplantae</taxon>
        <taxon>Streptophyta</taxon>
        <taxon>Embryophyta</taxon>
        <taxon>Tracheophyta</taxon>
        <taxon>Spermatophyta</taxon>
        <taxon>Magnoliopsida</taxon>
        <taxon>Liliopsida</taxon>
        <taxon>Asparagales</taxon>
        <taxon>Asparagaceae</taxon>
        <taxon>Asparagoideae</taxon>
        <taxon>Asparagus</taxon>
    </lineage>
</organism>
<dbReference type="AlphaFoldDB" id="A0A5P1FGY2"/>
<evidence type="ECO:0008006" key="5">
    <source>
        <dbReference type="Google" id="ProtNLM"/>
    </source>
</evidence>
<dbReference type="Proteomes" id="UP000243459">
    <property type="component" value="Chromosome 2"/>
</dbReference>
<dbReference type="EMBL" id="CM007382">
    <property type="protein sequence ID" value="ONK77568.1"/>
    <property type="molecule type" value="Genomic_DNA"/>
</dbReference>
<evidence type="ECO:0000256" key="1">
    <source>
        <dbReference type="ARBA" id="ARBA00022737"/>
    </source>
</evidence>
<dbReference type="OMA" id="QCGHEKP"/>
<accession>A0A5P1FGY2</accession>
<keyword evidence="1" id="KW-0677">Repeat</keyword>
<dbReference type="Gene3D" id="1.25.40.10">
    <property type="entry name" value="Tetratricopeptide repeat domain"/>
    <property type="match status" value="5"/>
</dbReference>
<dbReference type="Pfam" id="PF01535">
    <property type="entry name" value="PPR"/>
    <property type="match status" value="1"/>
</dbReference>
<dbReference type="Gramene" id="ONK77568">
    <property type="protein sequence ID" value="ONK77568"/>
    <property type="gene ID" value="A4U43_C02F7960"/>
</dbReference>
<proteinExistence type="predicted"/>
<feature type="repeat" description="PPR" evidence="2">
    <location>
        <begin position="438"/>
        <end position="472"/>
    </location>
</feature>
<dbReference type="PANTHER" id="PTHR47942:SF99">
    <property type="entry name" value="PENTACOTRIPEPTIDE-REPEAT REGION OF PRORP DOMAIN-CONTAINING PROTEIN"/>
    <property type="match status" value="1"/>
</dbReference>
<dbReference type="PROSITE" id="PS51375">
    <property type="entry name" value="PPR"/>
    <property type="match status" value="7"/>
</dbReference>
<dbReference type="Pfam" id="PF13041">
    <property type="entry name" value="PPR_2"/>
    <property type="match status" value="5"/>
</dbReference>
<name>A0A5P1FGY2_ASPOF</name>
<reference evidence="4" key="1">
    <citation type="journal article" date="2017" name="Nat. Commun.">
        <title>The asparagus genome sheds light on the origin and evolution of a young Y chromosome.</title>
        <authorList>
            <person name="Harkess A."/>
            <person name="Zhou J."/>
            <person name="Xu C."/>
            <person name="Bowers J.E."/>
            <person name="Van der Hulst R."/>
            <person name="Ayyampalayam S."/>
            <person name="Mercati F."/>
            <person name="Riccardi P."/>
            <person name="McKain M.R."/>
            <person name="Kakrana A."/>
            <person name="Tang H."/>
            <person name="Ray J."/>
            <person name="Groenendijk J."/>
            <person name="Arikit S."/>
            <person name="Mathioni S.M."/>
            <person name="Nakano M."/>
            <person name="Shan H."/>
            <person name="Telgmann-Rauber A."/>
            <person name="Kanno A."/>
            <person name="Yue Z."/>
            <person name="Chen H."/>
            <person name="Li W."/>
            <person name="Chen Y."/>
            <person name="Xu X."/>
            <person name="Zhang Y."/>
            <person name="Luo S."/>
            <person name="Chen H."/>
            <person name="Gao J."/>
            <person name="Mao Z."/>
            <person name="Pires J.C."/>
            <person name="Luo M."/>
            <person name="Kudrna D."/>
            <person name="Wing R.A."/>
            <person name="Meyers B.C."/>
            <person name="Yi K."/>
            <person name="Kong H."/>
            <person name="Lavrijsen P."/>
            <person name="Sunseri F."/>
            <person name="Falavigna A."/>
            <person name="Ye Y."/>
            <person name="Leebens-Mack J.H."/>
            <person name="Chen G."/>
        </authorList>
    </citation>
    <scope>NUCLEOTIDE SEQUENCE [LARGE SCALE GENOMIC DNA]</scope>
    <source>
        <strain evidence="4">cv. DH0086</strain>
    </source>
</reference>
<feature type="repeat" description="PPR" evidence="2">
    <location>
        <begin position="333"/>
        <end position="367"/>
    </location>
</feature>